<name>A0A420EUS1_9ACTN</name>
<keyword evidence="1" id="KW-0732">Signal</keyword>
<protein>
    <submittedName>
        <fullName evidence="4">Septum formation family protein</fullName>
    </submittedName>
</protein>
<dbReference type="EMBL" id="CP108084">
    <property type="protein sequence ID" value="WUP52426.1"/>
    <property type="molecule type" value="Genomic_DNA"/>
</dbReference>
<dbReference type="EMBL" id="RAQQ01000023">
    <property type="protein sequence ID" value="RKF24476.1"/>
    <property type="molecule type" value="Genomic_DNA"/>
</dbReference>
<feature type="domain" description="Septum formation-related" evidence="2">
    <location>
        <begin position="47"/>
        <end position="271"/>
    </location>
</feature>
<dbReference type="Pfam" id="PF13845">
    <property type="entry name" value="Septum_form"/>
    <property type="match status" value="1"/>
</dbReference>
<accession>A0A420EUS1</accession>
<dbReference type="InterPro" id="IPR026004">
    <property type="entry name" value="Septum_form"/>
</dbReference>
<dbReference type="RefSeq" id="WP_120331249.1">
    <property type="nucleotide sequence ID" value="NZ_CP108084.1"/>
</dbReference>
<evidence type="ECO:0000313" key="3">
    <source>
        <dbReference type="EMBL" id="RKF24476.1"/>
    </source>
</evidence>
<dbReference type="PROSITE" id="PS51257">
    <property type="entry name" value="PROKAR_LIPOPROTEIN"/>
    <property type="match status" value="1"/>
</dbReference>
<organism evidence="3 5">
    <name type="scientific">Micromonospora globbae</name>
    <dbReference type="NCBI Taxonomy" id="1894969"/>
    <lineage>
        <taxon>Bacteria</taxon>
        <taxon>Bacillati</taxon>
        <taxon>Actinomycetota</taxon>
        <taxon>Actinomycetes</taxon>
        <taxon>Micromonosporales</taxon>
        <taxon>Micromonosporaceae</taxon>
        <taxon>Micromonospora</taxon>
    </lineage>
</organism>
<evidence type="ECO:0000259" key="2">
    <source>
        <dbReference type="Pfam" id="PF13845"/>
    </source>
</evidence>
<evidence type="ECO:0000256" key="1">
    <source>
        <dbReference type="SAM" id="SignalP"/>
    </source>
</evidence>
<keyword evidence="6" id="KW-1185">Reference proteome</keyword>
<proteinExistence type="predicted"/>
<evidence type="ECO:0000313" key="4">
    <source>
        <dbReference type="EMBL" id="WUP52426.1"/>
    </source>
</evidence>
<feature type="chain" id="PRO_5038597835" evidence="1">
    <location>
        <begin position="25"/>
        <end position="295"/>
    </location>
</feature>
<gene>
    <name evidence="3" type="ORF">D7I43_26250</name>
    <name evidence="4" type="ORF">OG994_13320</name>
</gene>
<feature type="signal peptide" evidence="1">
    <location>
        <begin position="1"/>
        <end position="24"/>
    </location>
</feature>
<evidence type="ECO:0000313" key="5">
    <source>
        <dbReference type="Proteomes" id="UP000285744"/>
    </source>
</evidence>
<dbReference type="Proteomes" id="UP000285744">
    <property type="component" value="Unassembled WGS sequence"/>
</dbReference>
<reference evidence="3 5" key="1">
    <citation type="journal article" date="2018" name="Int. J. Syst. Evol. Microbiol.">
        <title>Micromonospora globbae sp. nov., an endophytic actinomycete isolated from roots of Globba winitii C. H. Wright.</title>
        <authorList>
            <person name="Kuncharoen N."/>
            <person name="Pittayakhajonwut P."/>
            <person name="Tanasupawat S."/>
        </authorList>
    </citation>
    <scope>NUCLEOTIDE SEQUENCE [LARGE SCALE GENOMIC DNA]</scope>
    <source>
        <strain evidence="3 5">WPS1-2</strain>
    </source>
</reference>
<reference evidence="4" key="2">
    <citation type="submission" date="2022-10" db="EMBL/GenBank/DDBJ databases">
        <title>The complete genomes of actinobacterial strains from the NBC collection.</title>
        <authorList>
            <person name="Joergensen T.S."/>
            <person name="Alvarez Arevalo M."/>
            <person name="Sterndorff E.B."/>
            <person name="Faurdal D."/>
            <person name="Vuksanovic O."/>
            <person name="Mourched A.-S."/>
            <person name="Charusanti P."/>
            <person name="Shaw S."/>
            <person name="Blin K."/>
            <person name="Weber T."/>
        </authorList>
    </citation>
    <scope>NUCLEOTIDE SEQUENCE</scope>
    <source>
        <strain evidence="4">NBC_00256</strain>
    </source>
</reference>
<evidence type="ECO:0000313" key="6">
    <source>
        <dbReference type="Proteomes" id="UP001432190"/>
    </source>
</evidence>
<dbReference type="OrthoDB" id="3381205at2"/>
<dbReference type="AlphaFoldDB" id="A0A420EUS1"/>
<sequence length="295" mass="31505">MRRWWTAAVTGALVALALTGCAPAGLDTDLTDDWPALAAAEAFVPEAGVCHLAVQDVGYLSAYNPVDCGESHRAETLYVGTLSGAAAERGTPPPAGSAGMRAARAQCDREVSKAVGADWRGGRLGVGVVFPSPAAWAGGARWFRCDVSETTSLDEPGVSLRQGTLRGALKGDSALAHRCFNPKLDGDDITEMRAVSCTAKHHAEFVGVYQAPDVSYAQFSEATLRTHKACRKLIAKYAAVPDDANVQYRAGTIFYHPYEQEWKDGNRGVQCFLWVSDRSLTRSMKGAGSKALPIR</sequence>
<dbReference type="Proteomes" id="UP001432190">
    <property type="component" value="Chromosome"/>
</dbReference>